<gene>
    <name evidence="1" type="ORF">L6164_007969</name>
</gene>
<evidence type="ECO:0000313" key="2">
    <source>
        <dbReference type="Proteomes" id="UP000828941"/>
    </source>
</evidence>
<evidence type="ECO:0000313" key="1">
    <source>
        <dbReference type="EMBL" id="KAI4347126.1"/>
    </source>
</evidence>
<comment type="caution">
    <text evidence="1">The sequence shown here is derived from an EMBL/GenBank/DDBJ whole genome shotgun (WGS) entry which is preliminary data.</text>
</comment>
<accession>A0ACB9PFD3</accession>
<keyword evidence="2" id="KW-1185">Reference proteome</keyword>
<reference evidence="1 2" key="1">
    <citation type="journal article" date="2022" name="DNA Res.">
        <title>Chromosomal-level genome assembly of the orchid tree Bauhinia variegata (Leguminosae; Cercidoideae) supports the allotetraploid origin hypothesis of Bauhinia.</title>
        <authorList>
            <person name="Zhong Y."/>
            <person name="Chen Y."/>
            <person name="Zheng D."/>
            <person name="Pang J."/>
            <person name="Liu Y."/>
            <person name="Luo S."/>
            <person name="Meng S."/>
            <person name="Qian L."/>
            <person name="Wei D."/>
            <person name="Dai S."/>
            <person name="Zhou R."/>
        </authorList>
    </citation>
    <scope>NUCLEOTIDE SEQUENCE [LARGE SCALE GENOMIC DNA]</scope>
    <source>
        <strain evidence="1">BV-YZ2020</strain>
    </source>
</reference>
<proteinExistence type="predicted"/>
<dbReference type="Proteomes" id="UP000828941">
    <property type="component" value="Chromosome 4"/>
</dbReference>
<sequence length="305" mass="34946">MENRLKMRISRMFRSSFGSGSCRTRNLSDVMEKAAFAPENQSFHLLEPLSPKAHPFPSICRPKGSETSETIDHECAVSIKDSMPRRKVSEWPSPFVLSTLDGRSCPPATPTTPFNPILDKYYDFNEKVKNSRKCKKKKKKRNTQKKTKSREVFPFSSDAKDGNFGGYWWYSSDEDDEGEDETDTLFSSKSLSSDSSRSHRWHRSRRKNQSGNGVNSGNRSSTTGVMPLQGKVKDTFAVVKRSSDPYNDFRTSMVEMILEKQIFAPSELENLLQCFLSLNSHHHHKVIVEVFTEICEALFSDWFRN</sequence>
<protein>
    <submittedName>
        <fullName evidence="1">Uncharacterized protein</fullName>
    </submittedName>
</protein>
<organism evidence="1 2">
    <name type="scientific">Bauhinia variegata</name>
    <name type="common">Purple orchid tree</name>
    <name type="synonym">Phanera variegata</name>
    <dbReference type="NCBI Taxonomy" id="167791"/>
    <lineage>
        <taxon>Eukaryota</taxon>
        <taxon>Viridiplantae</taxon>
        <taxon>Streptophyta</taxon>
        <taxon>Embryophyta</taxon>
        <taxon>Tracheophyta</taxon>
        <taxon>Spermatophyta</taxon>
        <taxon>Magnoliopsida</taxon>
        <taxon>eudicotyledons</taxon>
        <taxon>Gunneridae</taxon>
        <taxon>Pentapetalae</taxon>
        <taxon>rosids</taxon>
        <taxon>fabids</taxon>
        <taxon>Fabales</taxon>
        <taxon>Fabaceae</taxon>
        <taxon>Cercidoideae</taxon>
        <taxon>Cercideae</taxon>
        <taxon>Bauhiniinae</taxon>
        <taxon>Bauhinia</taxon>
    </lineage>
</organism>
<dbReference type="EMBL" id="CM039429">
    <property type="protein sequence ID" value="KAI4347126.1"/>
    <property type="molecule type" value="Genomic_DNA"/>
</dbReference>
<name>A0ACB9PFD3_BAUVA</name>